<dbReference type="Proteomes" id="UP000001366">
    <property type="component" value="Chromosome"/>
</dbReference>
<dbReference type="PANTHER" id="PTHR42912:SF93">
    <property type="entry name" value="N6-ADENOSINE-METHYLTRANSFERASE TMT1A"/>
    <property type="match status" value="1"/>
</dbReference>
<protein>
    <submittedName>
        <fullName evidence="2">Methyltransferase, UbiE/COQ5 family</fullName>
    </submittedName>
</protein>
<dbReference type="PANTHER" id="PTHR42912">
    <property type="entry name" value="METHYLTRANSFERASE"/>
    <property type="match status" value="1"/>
</dbReference>
<dbReference type="eggNOG" id="COG2226">
    <property type="taxonomic scope" value="Bacteria"/>
</dbReference>
<organism evidence="2 3">
    <name type="scientific">Persephonella marina (strain DSM 14350 / EX-H1)</name>
    <dbReference type="NCBI Taxonomy" id="123214"/>
    <lineage>
        <taxon>Bacteria</taxon>
        <taxon>Pseudomonadati</taxon>
        <taxon>Aquificota</taxon>
        <taxon>Aquificia</taxon>
        <taxon>Aquificales</taxon>
        <taxon>Hydrogenothermaceae</taxon>
        <taxon>Persephonella</taxon>
    </lineage>
</organism>
<gene>
    <name evidence="2" type="ordered locus">PERMA_1857</name>
</gene>
<dbReference type="Gene3D" id="3.40.50.150">
    <property type="entry name" value="Vaccinia Virus protein VP39"/>
    <property type="match status" value="1"/>
</dbReference>
<evidence type="ECO:0000313" key="3">
    <source>
        <dbReference type="Proteomes" id="UP000001366"/>
    </source>
</evidence>
<dbReference type="CDD" id="cd02440">
    <property type="entry name" value="AdoMet_MTases"/>
    <property type="match status" value="1"/>
</dbReference>
<feature type="domain" description="Methyltransferase type 11" evidence="1">
    <location>
        <begin position="43"/>
        <end position="128"/>
    </location>
</feature>
<reference evidence="2 3" key="1">
    <citation type="journal article" date="2009" name="J. Bacteriol.">
        <title>Complete and draft genome sequences of six members of the Aquificales.</title>
        <authorList>
            <person name="Reysenbach A.L."/>
            <person name="Hamamura N."/>
            <person name="Podar M."/>
            <person name="Griffiths E."/>
            <person name="Ferreira S."/>
            <person name="Hochstein R."/>
            <person name="Heidelberg J."/>
            <person name="Johnson J."/>
            <person name="Mead D."/>
            <person name="Pohorille A."/>
            <person name="Sarmiento M."/>
            <person name="Schweighofer K."/>
            <person name="Seshadri R."/>
            <person name="Voytek M.A."/>
        </authorList>
    </citation>
    <scope>NUCLEOTIDE SEQUENCE [LARGE SCALE GENOMIC DNA]</scope>
    <source>
        <strain evidence="3">DSM 14350 / EX-H1</strain>
    </source>
</reference>
<keyword evidence="2" id="KW-0489">Methyltransferase</keyword>
<keyword evidence="2" id="KW-0808">Transferase</keyword>
<dbReference type="InterPro" id="IPR029063">
    <property type="entry name" value="SAM-dependent_MTases_sf"/>
</dbReference>
<dbReference type="SUPFAM" id="SSF53335">
    <property type="entry name" value="S-adenosyl-L-methionine-dependent methyltransferases"/>
    <property type="match status" value="1"/>
</dbReference>
<evidence type="ECO:0000259" key="1">
    <source>
        <dbReference type="Pfam" id="PF08241"/>
    </source>
</evidence>
<sequence length="233" mass="26835">MKNLVRFSFSRFSESYDREALLQRDAAKILIDFAGELKGRGIDLGCGTGFLYRLSGWENITGIDISEDMIRFYRRFNPAGIVADMEDLPFRDKSFDYAVSNFSIHWADFEKTVKEIKRVLKDNGKFVFNIPLSGSMSVVEEILGDTKFDFLPAEKVIELLDKNQFSVEQFFIKDLKKDFEDGYSLLTHLHKTGVAINTGSKTLGEKRKIVKKFKEYTHPVILNFKLLFVKAKL</sequence>
<dbReference type="HOGENOM" id="CLU_046586_2_3_0"/>
<evidence type="ECO:0000313" key="2">
    <source>
        <dbReference type="EMBL" id="ACO03770.1"/>
    </source>
</evidence>
<keyword evidence="3" id="KW-1185">Reference proteome</keyword>
<dbReference type="KEGG" id="pmx:PERMA_1857"/>
<dbReference type="RefSeq" id="WP_012676009.1">
    <property type="nucleotide sequence ID" value="NC_012440.1"/>
</dbReference>
<dbReference type="InterPro" id="IPR013216">
    <property type="entry name" value="Methyltransf_11"/>
</dbReference>
<name>C0QSH3_PERMH</name>
<dbReference type="InterPro" id="IPR050508">
    <property type="entry name" value="Methyltransf_Superfamily"/>
</dbReference>
<dbReference type="GO" id="GO:0032259">
    <property type="term" value="P:methylation"/>
    <property type="evidence" value="ECO:0007669"/>
    <property type="project" value="UniProtKB-KW"/>
</dbReference>
<dbReference type="Pfam" id="PF08241">
    <property type="entry name" value="Methyltransf_11"/>
    <property type="match status" value="1"/>
</dbReference>
<dbReference type="GO" id="GO:0008757">
    <property type="term" value="F:S-adenosylmethionine-dependent methyltransferase activity"/>
    <property type="evidence" value="ECO:0007669"/>
    <property type="project" value="InterPro"/>
</dbReference>
<proteinExistence type="predicted"/>
<dbReference type="OrthoDB" id="9772751at2"/>
<dbReference type="PaxDb" id="123214-PERMA_1857"/>
<accession>C0QSH3</accession>
<dbReference type="EMBL" id="CP001230">
    <property type="protein sequence ID" value="ACO03770.1"/>
    <property type="molecule type" value="Genomic_DNA"/>
</dbReference>
<dbReference type="STRING" id="123214.PERMA_1857"/>
<dbReference type="AlphaFoldDB" id="C0QSH3"/>